<evidence type="ECO:0008006" key="3">
    <source>
        <dbReference type="Google" id="ProtNLM"/>
    </source>
</evidence>
<dbReference type="STRING" id="1280946.HY29_14070"/>
<dbReference type="RefSeq" id="WP_034795942.1">
    <property type="nucleotide sequence ID" value="NZ_AWFF01000036.1"/>
</dbReference>
<proteinExistence type="predicted"/>
<dbReference type="GO" id="GO:0110001">
    <property type="term" value="C:toxin-antitoxin complex"/>
    <property type="evidence" value="ECO:0007669"/>
    <property type="project" value="InterPro"/>
</dbReference>
<dbReference type="EMBL" id="AWFF01000036">
    <property type="protein sequence ID" value="KCZ54618.1"/>
    <property type="molecule type" value="Genomic_DNA"/>
</dbReference>
<dbReference type="GO" id="GO:0003723">
    <property type="term" value="F:RNA binding"/>
    <property type="evidence" value="ECO:0007669"/>
    <property type="project" value="InterPro"/>
</dbReference>
<accession>A0A062UA63</accession>
<comment type="caution">
    <text evidence="1">The sequence shown here is derived from an EMBL/GenBank/DDBJ whole genome shotgun (WGS) entry which is preliminary data.</text>
</comment>
<dbReference type="AlphaFoldDB" id="A0A062UA63"/>
<dbReference type="OrthoDB" id="9799912at2"/>
<dbReference type="eggNOG" id="COG4680">
    <property type="taxonomic scope" value="Bacteria"/>
</dbReference>
<dbReference type="InterPro" id="IPR018669">
    <property type="entry name" value="Toxin_HigB"/>
</dbReference>
<dbReference type="PATRIC" id="fig|1280946.3.peg.1824"/>
<reference evidence="1 2" key="1">
    <citation type="journal article" date="2014" name="Antonie Van Leeuwenhoek">
        <title>Hyphomonas beringensis sp. nov. and Hyphomonas chukchiensis sp. nov., isolated from surface seawater of the Bering Sea and Chukchi Sea.</title>
        <authorList>
            <person name="Li C."/>
            <person name="Lai Q."/>
            <person name="Li G."/>
            <person name="Dong C."/>
            <person name="Wang J."/>
            <person name="Liao Y."/>
            <person name="Shao Z."/>
        </authorList>
    </citation>
    <scope>NUCLEOTIDE SEQUENCE [LARGE SCALE GENOMIC DNA]</scope>
    <source>
        <strain evidence="1 2">25B14_1</strain>
    </source>
</reference>
<dbReference type="GO" id="GO:0004519">
    <property type="term" value="F:endonuclease activity"/>
    <property type="evidence" value="ECO:0007669"/>
    <property type="project" value="InterPro"/>
</dbReference>
<gene>
    <name evidence="1" type="ORF">HY29_14070</name>
</gene>
<evidence type="ECO:0000313" key="1">
    <source>
        <dbReference type="EMBL" id="KCZ54618.1"/>
    </source>
</evidence>
<name>A0A062UA63_9PROT</name>
<dbReference type="Proteomes" id="UP000027037">
    <property type="component" value="Unassembled WGS sequence"/>
</dbReference>
<evidence type="ECO:0000313" key="2">
    <source>
        <dbReference type="Proteomes" id="UP000027037"/>
    </source>
</evidence>
<keyword evidence="2" id="KW-1185">Reference proteome</keyword>
<sequence length="97" mass="11180">MHVISRKILREFGDAEPEAKAALNSWFHEAKRADWKTPAQVKSKYRSASILKNNRVVFNIAGNKYRLIVRIDYEVGIVFVRFVGTHAAYDEIDAEEI</sequence>
<protein>
    <recommendedName>
        <fullName evidence="3">Toxin RelE</fullName>
    </recommendedName>
</protein>
<organism evidence="1 2">
    <name type="scientific">Hyphomonas beringensis</name>
    <dbReference type="NCBI Taxonomy" id="1280946"/>
    <lineage>
        <taxon>Bacteria</taxon>
        <taxon>Pseudomonadati</taxon>
        <taxon>Pseudomonadota</taxon>
        <taxon>Alphaproteobacteria</taxon>
        <taxon>Hyphomonadales</taxon>
        <taxon>Hyphomonadaceae</taxon>
        <taxon>Hyphomonas</taxon>
    </lineage>
</organism>
<dbReference type="Pfam" id="PF09907">
    <property type="entry name" value="HigB_toxin"/>
    <property type="match status" value="1"/>
</dbReference>